<protein>
    <recommendedName>
        <fullName evidence="4">EF-hand domain-containing protein</fullName>
    </recommendedName>
</protein>
<evidence type="ECO:0000256" key="1">
    <source>
        <dbReference type="SAM" id="MobiDB-lite"/>
    </source>
</evidence>
<keyword evidence="3" id="KW-1185">Reference proteome</keyword>
<dbReference type="EMBL" id="PGGS01000585">
    <property type="protein sequence ID" value="PNH02864.1"/>
    <property type="molecule type" value="Genomic_DNA"/>
</dbReference>
<dbReference type="OrthoDB" id="549219at2759"/>
<accession>A0A2J7ZRH3</accession>
<feature type="region of interest" description="Disordered" evidence="1">
    <location>
        <begin position="1075"/>
        <end position="1107"/>
    </location>
</feature>
<feature type="compositionally biased region" description="Low complexity" evidence="1">
    <location>
        <begin position="788"/>
        <end position="812"/>
    </location>
</feature>
<dbReference type="InterPro" id="IPR018247">
    <property type="entry name" value="EF_Hand_1_Ca_BS"/>
</dbReference>
<dbReference type="Proteomes" id="UP000236333">
    <property type="component" value="Unassembled WGS sequence"/>
</dbReference>
<evidence type="ECO:0000313" key="3">
    <source>
        <dbReference type="Proteomes" id="UP000236333"/>
    </source>
</evidence>
<dbReference type="PROSITE" id="PS00018">
    <property type="entry name" value="EF_HAND_1"/>
    <property type="match status" value="1"/>
</dbReference>
<sequence length="1283" mass="135986">MAAMELMTSARFSSAEPKTRANGSEALFAACGKTCAPDCRTAMLADGRLDPACNYASCCYDGADYEVWMLDKLTSAQRLLLLNTDDAAQEAVRVLGDVCNLERVYSRDAAFGDKLQRLLVVAACRLQLSLYSGSDITGIQVPSIILESRSGFQTAIEQHLAALQGLEDAMENATSTALGHIQMLQQYFHRTANDPTQWAALQPTYLGSTLDRGDKILQDQLAAMVAATRENDLVGAVLQLGLRDTTLLLTATDLQGSQAKQLLNRVLRTSAIQEALLTSPLGLLLMPEGKLFPDGKSSTSFSILDEWTNGDLTLCRQQPDGGNTKTLLVTAPVRPSTKLASSSSSNASSTIYAHFVNIALGTDNKTGAFLFVLRGVPSPKRVANPLPRHQIKDDSFTEYRGHYMVHKPSGMVLLPGGDRVLLQGMSLEEVLMDKAAAGPKSLNGISKLLNSMGKSVLLGDAWDADGDGFVRVDELWTFLNQAALVSDLGNSIWDAWRQSMFEGVGSNTDLNVTRGGLLDGYFHPENVSYAAVEAVSALLRKSVGAADGITHSFWGIHMWDADADGRISQGDVLRTMAYMGTLKEDGKKLVTHYYSASTATVAGTVTDAGSVLATCAGAALGGLRGGWLGIVGGAFTCGGAIARAYIPGPVGKAIGFIASTIGTAINIITAPARIIAQAVWTGLKAVGSAIVKGFKKLFSWLGRRSLAEGAYSPCSIGGDSGDSNNSDSQLLGELLMSGEGGGNKGSSGLFSWLMTNEHFNSEADKDDGSGGNGFFAFALSDNGNWQNDSSDNVSSSSDLTSSSDGTGAAIGGSSTSGLRNVLFGGNSSSSSSSSDDDYGSGIVNSLYDYSVNTDYSSSNVAQRELEQHLTAAATGAARSSSATLGSSYSSTSSWSSSGHGMMTASTISTRERILLPQRPQRHERRRLQQAAAATGDAAAVHENELEAMLQMYDETLNEIQRVAQVGFNGMAYKAQPSVARHSAVMKSFLLSNSVPLKQSFESQPSLSAVLGLTDEQGMMMVVNMEENSQQVAGGMAMMKASQSSTADSAEDMGVSAGGGGHQSWMTERWWGSMESRTQDATGSRRSIQEAGVSSDPYLGPDVPPPAIALSDIDREVSGESAAGRPDDKLFQLLQPLVGPSFEGMGRGLAAMSRLMWEALDAVSGAQQVRNWLDLYLELLNTVADSPAVCAASDLSSTFGDTQDNPSQWAAAATLRGRGGLVLLKMYHSLLQTHLIRQLRRLALQYEMSTGSPSKLLQQLDSLMINLTALAPSDPTAGVLRKVR</sequence>
<evidence type="ECO:0008006" key="4">
    <source>
        <dbReference type="Google" id="ProtNLM"/>
    </source>
</evidence>
<gene>
    <name evidence="2" type="ORF">TSOC_011122</name>
</gene>
<organism evidence="2 3">
    <name type="scientific">Tetrabaena socialis</name>
    <dbReference type="NCBI Taxonomy" id="47790"/>
    <lineage>
        <taxon>Eukaryota</taxon>
        <taxon>Viridiplantae</taxon>
        <taxon>Chlorophyta</taxon>
        <taxon>core chlorophytes</taxon>
        <taxon>Chlorophyceae</taxon>
        <taxon>CS clade</taxon>
        <taxon>Chlamydomonadales</taxon>
        <taxon>Tetrabaenaceae</taxon>
        <taxon>Tetrabaena</taxon>
    </lineage>
</organism>
<feature type="compositionally biased region" description="Polar residues" evidence="1">
    <location>
        <begin position="1075"/>
        <end position="1085"/>
    </location>
</feature>
<evidence type="ECO:0000313" key="2">
    <source>
        <dbReference type="EMBL" id="PNH02864.1"/>
    </source>
</evidence>
<feature type="region of interest" description="Disordered" evidence="1">
    <location>
        <begin position="880"/>
        <end position="908"/>
    </location>
</feature>
<feature type="compositionally biased region" description="Low complexity" evidence="1">
    <location>
        <begin position="880"/>
        <end position="900"/>
    </location>
</feature>
<comment type="caution">
    <text evidence="2">The sequence shown here is derived from an EMBL/GenBank/DDBJ whole genome shotgun (WGS) entry which is preliminary data.</text>
</comment>
<name>A0A2J7ZRH3_9CHLO</name>
<reference evidence="2 3" key="1">
    <citation type="journal article" date="2017" name="Mol. Biol. Evol.">
        <title>The 4-celled Tetrabaena socialis nuclear genome reveals the essential components for genetic control of cell number at the origin of multicellularity in the volvocine lineage.</title>
        <authorList>
            <person name="Featherston J."/>
            <person name="Arakaki Y."/>
            <person name="Hanschen E.R."/>
            <person name="Ferris P.J."/>
            <person name="Michod R.E."/>
            <person name="Olson B.J.S.C."/>
            <person name="Nozaki H."/>
            <person name="Durand P.M."/>
        </authorList>
    </citation>
    <scope>NUCLEOTIDE SEQUENCE [LARGE SCALE GENOMIC DNA]</scope>
    <source>
        <strain evidence="2 3">NIES-571</strain>
    </source>
</reference>
<proteinExistence type="predicted"/>
<feature type="region of interest" description="Disordered" evidence="1">
    <location>
        <begin position="787"/>
        <end position="812"/>
    </location>
</feature>